<dbReference type="Proteomes" id="UP001519460">
    <property type="component" value="Unassembled WGS sequence"/>
</dbReference>
<dbReference type="EMBL" id="JACVVK020000097">
    <property type="protein sequence ID" value="KAK7492989.1"/>
    <property type="molecule type" value="Genomic_DNA"/>
</dbReference>
<proteinExistence type="predicted"/>
<evidence type="ECO:0000313" key="2">
    <source>
        <dbReference type="Proteomes" id="UP001519460"/>
    </source>
</evidence>
<keyword evidence="2" id="KW-1185">Reference proteome</keyword>
<protein>
    <submittedName>
        <fullName evidence="1">Uncharacterized protein</fullName>
    </submittedName>
</protein>
<comment type="caution">
    <text evidence="1">The sequence shown here is derived from an EMBL/GenBank/DDBJ whole genome shotgun (WGS) entry which is preliminary data.</text>
</comment>
<reference evidence="1 2" key="1">
    <citation type="journal article" date="2023" name="Sci. Data">
        <title>Genome assembly of the Korean intertidal mud-creeper Batillaria attramentaria.</title>
        <authorList>
            <person name="Patra A.K."/>
            <person name="Ho P.T."/>
            <person name="Jun S."/>
            <person name="Lee S.J."/>
            <person name="Kim Y."/>
            <person name="Won Y.J."/>
        </authorList>
    </citation>
    <scope>NUCLEOTIDE SEQUENCE [LARGE SCALE GENOMIC DNA]</scope>
    <source>
        <strain evidence="1">Wonlab-2016</strain>
    </source>
</reference>
<name>A0ABD0L0G1_9CAEN</name>
<evidence type="ECO:0000313" key="1">
    <source>
        <dbReference type="EMBL" id="KAK7492989.1"/>
    </source>
</evidence>
<organism evidence="1 2">
    <name type="scientific">Batillaria attramentaria</name>
    <dbReference type="NCBI Taxonomy" id="370345"/>
    <lineage>
        <taxon>Eukaryota</taxon>
        <taxon>Metazoa</taxon>
        <taxon>Spiralia</taxon>
        <taxon>Lophotrochozoa</taxon>
        <taxon>Mollusca</taxon>
        <taxon>Gastropoda</taxon>
        <taxon>Caenogastropoda</taxon>
        <taxon>Sorbeoconcha</taxon>
        <taxon>Cerithioidea</taxon>
        <taxon>Batillariidae</taxon>
        <taxon>Batillaria</taxon>
    </lineage>
</organism>
<sequence length="84" mass="8850">MRGILCPVSPGGSSAGVMVTVARLPMSEKDSNAVLTCSSAQYQATLSRIVAATFSTRNSSSLNFYTPDLYSGILWQASVTEGEL</sequence>
<dbReference type="AlphaFoldDB" id="A0ABD0L0G1"/>
<accession>A0ABD0L0G1</accession>
<gene>
    <name evidence="1" type="ORF">BaRGS_00015719</name>
</gene>